<dbReference type="EMBL" id="FOEI01000006">
    <property type="protein sequence ID" value="SEQ08898.1"/>
    <property type="molecule type" value="Genomic_DNA"/>
</dbReference>
<comment type="catalytic activity">
    <reaction evidence="1 6">
        <text>Cleavage of hydrophobic, N-terminal signal or leader sequences from secreted and periplasmic proteins.</text>
        <dbReference type="EC" id="3.4.21.89"/>
    </reaction>
</comment>
<keyword evidence="6" id="KW-0472">Membrane</keyword>
<dbReference type="InterPro" id="IPR019533">
    <property type="entry name" value="Peptidase_S26"/>
</dbReference>
<comment type="subcellular location">
    <subcellularLocation>
        <location evidence="6">Membrane</location>
        <topology evidence="6">Single-pass type II membrane protein</topology>
    </subcellularLocation>
</comment>
<dbReference type="EC" id="3.4.21.89" evidence="3 6"/>
<dbReference type="PRINTS" id="PR00727">
    <property type="entry name" value="LEADERPTASE"/>
</dbReference>
<organism evidence="8 9">
    <name type="scientific">Flavobacterium urocaniciphilum</name>
    <dbReference type="NCBI Taxonomy" id="1299341"/>
    <lineage>
        <taxon>Bacteria</taxon>
        <taxon>Pseudomonadati</taxon>
        <taxon>Bacteroidota</taxon>
        <taxon>Flavobacteriia</taxon>
        <taxon>Flavobacteriales</taxon>
        <taxon>Flavobacteriaceae</taxon>
        <taxon>Flavobacterium</taxon>
    </lineage>
</organism>
<dbReference type="NCBIfam" id="TIGR02227">
    <property type="entry name" value="sigpep_I_bact"/>
    <property type="match status" value="1"/>
</dbReference>
<dbReference type="RefSeq" id="WP_091468892.1">
    <property type="nucleotide sequence ID" value="NZ_FOEI01000006.1"/>
</dbReference>
<dbReference type="SUPFAM" id="SSF51306">
    <property type="entry name" value="LexA/Signal peptidase"/>
    <property type="match status" value="1"/>
</dbReference>
<keyword evidence="6" id="KW-0812">Transmembrane</keyword>
<dbReference type="PROSITE" id="PS00761">
    <property type="entry name" value="SPASE_I_3"/>
    <property type="match status" value="1"/>
</dbReference>
<dbReference type="Pfam" id="PF10502">
    <property type="entry name" value="Peptidase_S26"/>
    <property type="match status" value="1"/>
</dbReference>
<keyword evidence="5 6" id="KW-0378">Hydrolase</keyword>
<evidence type="ECO:0000256" key="4">
    <source>
        <dbReference type="ARBA" id="ARBA00019232"/>
    </source>
</evidence>
<keyword evidence="6" id="KW-0645">Protease</keyword>
<evidence type="ECO:0000256" key="1">
    <source>
        <dbReference type="ARBA" id="ARBA00000677"/>
    </source>
</evidence>
<feature type="transmembrane region" description="Helical" evidence="6">
    <location>
        <begin position="7"/>
        <end position="28"/>
    </location>
</feature>
<evidence type="ECO:0000259" key="7">
    <source>
        <dbReference type="Pfam" id="PF10502"/>
    </source>
</evidence>
<dbReference type="PANTHER" id="PTHR43390:SF1">
    <property type="entry name" value="CHLOROPLAST PROCESSING PEPTIDASE"/>
    <property type="match status" value="1"/>
</dbReference>
<dbReference type="PANTHER" id="PTHR43390">
    <property type="entry name" value="SIGNAL PEPTIDASE I"/>
    <property type="match status" value="1"/>
</dbReference>
<comment type="similarity">
    <text evidence="2 6">Belongs to the peptidase S26 family.</text>
</comment>
<dbReference type="GO" id="GO:0016020">
    <property type="term" value="C:membrane"/>
    <property type="evidence" value="ECO:0007669"/>
    <property type="project" value="UniProtKB-SubCell"/>
</dbReference>
<dbReference type="InterPro" id="IPR000223">
    <property type="entry name" value="Pept_S26A_signal_pept_1"/>
</dbReference>
<reference evidence="8 9" key="1">
    <citation type="submission" date="2016-10" db="EMBL/GenBank/DDBJ databases">
        <authorList>
            <person name="de Groot N.N."/>
        </authorList>
    </citation>
    <scope>NUCLEOTIDE SEQUENCE [LARGE SCALE GENOMIC DNA]</scope>
    <source>
        <strain evidence="8 9">DSM 27078</strain>
    </source>
</reference>
<dbReference type="Proteomes" id="UP000198648">
    <property type="component" value="Unassembled WGS sequence"/>
</dbReference>
<gene>
    <name evidence="8" type="ORF">SAMN05444005_10653</name>
</gene>
<evidence type="ECO:0000313" key="8">
    <source>
        <dbReference type="EMBL" id="SEQ08898.1"/>
    </source>
</evidence>
<evidence type="ECO:0000256" key="3">
    <source>
        <dbReference type="ARBA" id="ARBA00013208"/>
    </source>
</evidence>
<keyword evidence="6" id="KW-1133">Transmembrane helix</keyword>
<protein>
    <recommendedName>
        <fullName evidence="4 6">Signal peptidase I</fullName>
        <ecNumber evidence="3 6">3.4.21.89</ecNumber>
    </recommendedName>
</protein>
<evidence type="ECO:0000256" key="6">
    <source>
        <dbReference type="RuleBase" id="RU362042"/>
    </source>
</evidence>
<name>A0A1H9D7Z5_9FLAO</name>
<dbReference type="Gene3D" id="2.10.109.10">
    <property type="entry name" value="Umud Fragment, subunit A"/>
    <property type="match status" value="1"/>
</dbReference>
<dbReference type="GO" id="GO:0006465">
    <property type="term" value="P:signal peptide processing"/>
    <property type="evidence" value="ECO:0007669"/>
    <property type="project" value="InterPro"/>
</dbReference>
<sequence length="226" mass="25871">MNKKLKYVPIGISIIIVLYFLLSLTGIFKTYKSPTTSNEPNLKLNSWFFATNLIEPKIGDFVCYENENPHFGKQTRVHRLCGMENDVIEIKNGVVFLNEKNLDENTELIHNYKIAQEDFNKINTSVKLTEKNGVHQLDHNTFIIGLETSIAKKYNLNSKRLLDEKGKPDQYISAVYKNNWNKDNFGPIKIPNGKVFVLGDNRDNSEDSRYIGLINQSDIIGVVISK</sequence>
<dbReference type="GO" id="GO:0004252">
    <property type="term" value="F:serine-type endopeptidase activity"/>
    <property type="evidence" value="ECO:0007669"/>
    <property type="project" value="InterPro"/>
</dbReference>
<evidence type="ECO:0000313" key="9">
    <source>
        <dbReference type="Proteomes" id="UP000198648"/>
    </source>
</evidence>
<evidence type="ECO:0000256" key="5">
    <source>
        <dbReference type="ARBA" id="ARBA00022801"/>
    </source>
</evidence>
<dbReference type="AlphaFoldDB" id="A0A1H9D7Z5"/>
<keyword evidence="9" id="KW-1185">Reference proteome</keyword>
<accession>A0A1H9D7Z5</accession>
<dbReference type="STRING" id="1299341.SAMN05444005_10653"/>
<dbReference type="CDD" id="cd06530">
    <property type="entry name" value="S26_SPase_I"/>
    <property type="match status" value="1"/>
</dbReference>
<dbReference type="InterPro" id="IPR036286">
    <property type="entry name" value="LexA/Signal_pep-like_sf"/>
</dbReference>
<dbReference type="GO" id="GO:0009003">
    <property type="term" value="F:signal peptidase activity"/>
    <property type="evidence" value="ECO:0007669"/>
    <property type="project" value="UniProtKB-EC"/>
</dbReference>
<feature type="domain" description="Peptidase S26" evidence="7">
    <location>
        <begin position="13"/>
        <end position="223"/>
    </location>
</feature>
<dbReference type="OrthoDB" id="9802919at2"/>
<dbReference type="InterPro" id="IPR019758">
    <property type="entry name" value="Pept_S26A_signal_pept_1_CS"/>
</dbReference>
<evidence type="ECO:0000256" key="2">
    <source>
        <dbReference type="ARBA" id="ARBA00009370"/>
    </source>
</evidence>
<proteinExistence type="inferred from homology"/>